<proteinExistence type="predicted"/>
<dbReference type="PANTHER" id="PTHR43437:SF3">
    <property type="entry name" value="HYDROXYACYL-THIOESTER DEHYDRATASE TYPE 2, MITOCHONDRIAL"/>
    <property type="match status" value="1"/>
</dbReference>
<comment type="caution">
    <text evidence="2">The sequence shown here is derived from an EMBL/GenBank/DDBJ whole genome shotgun (WGS) entry which is preliminary data.</text>
</comment>
<dbReference type="InterPro" id="IPR002539">
    <property type="entry name" value="MaoC-like_dom"/>
</dbReference>
<evidence type="ECO:0000313" key="3">
    <source>
        <dbReference type="Proteomes" id="UP000815325"/>
    </source>
</evidence>
<dbReference type="InterPro" id="IPR050965">
    <property type="entry name" value="UPF0336/Enoyl-CoA_hydratase"/>
</dbReference>
<gene>
    <name evidence="2" type="ORF">DUNSADRAFT_10916</name>
</gene>
<organism evidence="2 3">
    <name type="scientific">Dunaliella salina</name>
    <name type="common">Green alga</name>
    <name type="synonym">Protococcus salinus</name>
    <dbReference type="NCBI Taxonomy" id="3046"/>
    <lineage>
        <taxon>Eukaryota</taxon>
        <taxon>Viridiplantae</taxon>
        <taxon>Chlorophyta</taxon>
        <taxon>core chlorophytes</taxon>
        <taxon>Chlorophyceae</taxon>
        <taxon>CS clade</taxon>
        <taxon>Chlamydomonadales</taxon>
        <taxon>Dunaliellaceae</taxon>
        <taxon>Dunaliella</taxon>
    </lineage>
</organism>
<dbReference type="SUPFAM" id="SSF54637">
    <property type="entry name" value="Thioesterase/thiol ester dehydrase-isomerase"/>
    <property type="match status" value="1"/>
</dbReference>
<dbReference type="Pfam" id="PF01575">
    <property type="entry name" value="MaoC_dehydratas"/>
    <property type="match status" value="1"/>
</dbReference>
<reference evidence="2" key="1">
    <citation type="submission" date="2017-08" db="EMBL/GenBank/DDBJ databases">
        <authorList>
            <person name="Polle J.E."/>
            <person name="Barry K."/>
            <person name="Cushman J."/>
            <person name="Schmutz J."/>
            <person name="Tran D."/>
            <person name="Hathwaick L.T."/>
            <person name="Yim W.C."/>
            <person name="Jenkins J."/>
            <person name="Mckie-Krisberg Z.M."/>
            <person name="Prochnik S."/>
            <person name="Lindquist E."/>
            <person name="Dockter R.B."/>
            <person name="Adam C."/>
            <person name="Molina H."/>
            <person name="Bunkerborg J."/>
            <person name="Jin E."/>
            <person name="Buchheim M."/>
            <person name="Magnuson J."/>
        </authorList>
    </citation>
    <scope>NUCLEOTIDE SEQUENCE</scope>
    <source>
        <strain evidence="2">CCAP 19/18</strain>
    </source>
</reference>
<feature type="domain" description="MaoC-like" evidence="1">
    <location>
        <begin position="35"/>
        <end position="130"/>
    </location>
</feature>
<name>A0ABQ7H4R6_DUNSA</name>
<dbReference type="InterPro" id="IPR029069">
    <property type="entry name" value="HotDog_dom_sf"/>
</dbReference>
<dbReference type="PANTHER" id="PTHR43437">
    <property type="entry name" value="HYDROXYACYL-THIOESTER DEHYDRATASE TYPE 2, MITOCHONDRIAL-RELATED"/>
    <property type="match status" value="1"/>
</dbReference>
<keyword evidence="3" id="KW-1185">Reference proteome</keyword>
<accession>A0ABQ7H4R6</accession>
<evidence type="ECO:0000313" key="2">
    <source>
        <dbReference type="EMBL" id="KAF5841853.1"/>
    </source>
</evidence>
<evidence type="ECO:0000259" key="1">
    <source>
        <dbReference type="Pfam" id="PF01575"/>
    </source>
</evidence>
<sequence length="161" mass="17058">MLSNSSRQLEKVFTLACKRACSSKSKVLIPGQEFSISKCFTQDEVLHFLHATGDANPLHVDAAAVQAAGLSSPPWRPLLPGILMASLFPAIIGSHFPGALYASQTLSFRSPALVGDVLHAHVTVGKCSGRRITFATQCVHAHTGRVLVDGTALALLPSSQE</sequence>
<dbReference type="Gene3D" id="3.10.129.10">
    <property type="entry name" value="Hotdog Thioesterase"/>
    <property type="match status" value="1"/>
</dbReference>
<dbReference type="EMBL" id="MU069475">
    <property type="protein sequence ID" value="KAF5841853.1"/>
    <property type="molecule type" value="Genomic_DNA"/>
</dbReference>
<dbReference type="Proteomes" id="UP000815325">
    <property type="component" value="Unassembled WGS sequence"/>
</dbReference>
<protein>
    <submittedName>
        <fullName evidence="2">HotDog domain-containing protein</fullName>
    </submittedName>
</protein>